<dbReference type="Proteomes" id="UP000029120">
    <property type="component" value="Chromosome 7"/>
</dbReference>
<protein>
    <submittedName>
        <fullName evidence="2">Uncharacterized protein</fullName>
    </submittedName>
</protein>
<keyword evidence="3" id="KW-1185">Reference proteome</keyword>
<name>A0A087GHT4_ARAAL</name>
<sequence length="165" mass="19081">MFFKRNGDLRRVSLPNNKMSLHKHENIIFDLSDDECIREEDDEEDDGDDDDEGENEDEEGGDNVQEEDEDEDFDEMMLEQQANHPSNNTPFPNWDGIFNRRFKKTQGKDYVSDEDTPTLPDEDDPSMREMVRRSFREDYRRGGGGDGGATLSAARHSTSSIPNRR</sequence>
<evidence type="ECO:0000256" key="1">
    <source>
        <dbReference type="SAM" id="MobiDB-lite"/>
    </source>
</evidence>
<dbReference type="Gramene" id="KFK29436">
    <property type="protein sequence ID" value="KFK29436"/>
    <property type="gene ID" value="AALP_AA7G134200"/>
</dbReference>
<reference evidence="3" key="1">
    <citation type="journal article" date="2015" name="Nat. Plants">
        <title>Genome expansion of Arabis alpina linked with retrotransposition and reduced symmetric DNA methylation.</title>
        <authorList>
            <person name="Willing E.M."/>
            <person name="Rawat V."/>
            <person name="Mandakova T."/>
            <person name="Maumus F."/>
            <person name="James G.V."/>
            <person name="Nordstroem K.J."/>
            <person name="Becker C."/>
            <person name="Warthmann N."/>
            <person name="Chica C."/>
            <person name="Szarzynska B."/>
            <person name="Zytnicki M."/>
            <person name="Albani M.C."/>
            <person name="Kiefer C."/>
            <person name="Bergonzi S."/>
            <person name="Castaings L."/>
            <person name="Mateos J.L."/>
            <person name="Berns M.C."/>
            <person name="Bujdoso N."/>
            <person name="Piofczyk T."/>
            <person name="de Lorenzo L."/>
            <person name="Barrero-Sicilia C."/>
            <person name="Mateos I."/>
            <person name="Piednoel M."/>
            <person name="Hagmann J."/>
            <person name="Chen-Min-Tao R."/>
            <person name="Iglesias-Fernandez R."/>
            <person name="Schuster S.C."/>
            <person name="Alonso-Blanco C."/>
            <person name="Roudier F."/>
            <person name="Carbonero P."/>
            <person name="Paz-Ares J."/>
            <person name="Davis S.J."/>
            <person name="Pecinka A."/>
            <person name="Quesneville H."/>
            <person name="Colot V."/>
            <person name="Lysak M.A."/>
            <person name="Weigel D."/>
            <person name="Coupland G."/>
            <person name="Schneeberger K."/>
        </authorList>
    </citation>
    <scope>NUCLEOTIDE SEQUENCE [LARGE SCALE GENOMIC DNA]</scope>
    <source>
        <strain evidence="3">cv. Pajares</strain>
    </source>
</reference>
<feature type="compositionally biased region" description="Basic and acidic residues" evidence="1">
    <location>
        <begin position="125"/>
        <end position="143"/>
    </location>
</feature>
<feature type="compositionally biased region" description="Polar residues" evidence="1">
    <location>
        <begin position="80"/>
        <end position="91"/>
    </location>
</feature>
<organism evidence="2 3">
    <name type="scientific">Arabis alpina</name>
    <name type="common">Alpine rock-cress</name>
    <dbReference type="NCBI Taxonomy" id="50452"/>
    <lineage>
        <taxon>Eukaryota</taxon>
        <taxon>Viridiplantae</taxon>
        <taxon>Streptophyta</taxon>
        <taxon>Embryophyta</taxon>
        <taxon>Tracheophyta</taxon>
        <taxon>Spermatophyta</taxon>
        <taxon>Magnoliopsida</taxon>
        <taxon>eudicotyledons</taxon>
        <taxon>Gunneridae</taxon>
        <taxon>Pentapetalae</taxon>
        <taxon>rosids</taxon>
        <taxon>malvids</taxon>
        <taxon>Brassicales</taxon>
        <taxon>Brassicaceae</taxon>
        <taxon>Arabideae</taxon>
        <taxon>Arabis</taxon>
    </lineage>
</organism>
<feature type="compositionally biased region" description="Acidic residues" evidence="1">
    <location>
        <begin position="112"/>
        <end position="124"/>
    </location>
</feature>
<dbReference type="AlphaFoldDB" id="A0A087GHT4"/>
<accession>A0A087GHT4</accession>
<feature type="region of interest" description="Disordered" evidence="1">
    <location>
        <begin position="13"/>
        <end position="165"/>
    </location>
</feature>
<evidence type="ECO:0000313" key="2">
    <source>
        <dbReference type="EMBL" id="KFK29436.1"/>
    </source>
</evidence>
<dbReference type="EMBL" id="CM002875">
    <property type="protein sequence ID" value="KFK29436.1"/>
    <property type="molecule type" value="Genomic_DNA"/>
</dbReference>
<evidence type="ECO:0000313" key="3">
    <source>
        <dbReference type="Proteomes" id="UP000029120"/>
    </source>
</evidence>
<feature type="compositionally biased region" description="Acidic residues" evidence="1">
    <location>
        <begin position="31"/>
        <end position="77"/>
    </location>
</feature>
<feature type="compositionally biased region" description="Polar residues" evidence="1">
    <location>
        <begin position="155"/>
        <end position="165"/>
    </location>
</feature>
<gene>
    <name evidence="2" type="ordered locus">AALP_Aa7g134200</name>
</gene>
<proteinExistence type="predicted"/>